<dbReference type="GO" id="GO:0030430">
    <property type="term" value="C:host cell cytoplasm"/>
    <property type="evidence" value="ECO:0007669"/>
    <property type="project" value="UniProtKB-SubCell"/>
</dbReference>
<comment type="subcellular location">
    <subcellularLocation>
        <location evidence="16 17">Host cytoplasm</location>
    </subcellularLocation>
    <subcellularLocation>
        <location evidence="16 17">Host nucleus</location>
    </subcellularLocation>
</comment>
<evidence type="ECO:0000256" key="1">
    <source>
        <dbReference type="ARBA" id="ARBA00006346"/>
    </source>
</evidence>
<protein>
    <recommendedName>
        <fullName evidence="16 17">Protein E6</fullName>
    </recommendedName>
</protein>
<evidence type="ECO:0000256" key="17">
    <source>
        <dbReference type="RuleBase" id="RU363123"/>
    </source>
</evidence>
<dbReference type="InterPro" id="IPR038575">
    <property type="entry name" value="E6_sf"/>
</dbReference>
<keyword evidence="7 16" id="KW-0863">Zinc-finger</keyword>
<dbReference type="GO" id="GO:0052150">
    <property type="term" value="P:symbiont-mediated perturbation of host apoptosis"/>
    <property type="evidence" value="ECO:0007669"/>
    <property type="project" value="UniProtKB-KW"/>
</dbReference>
<evidence type="ECO:0000256" key="14">
    <source>
        <dbReference type="ARBA" id="ARBA00023280"/>
    </source>
</evidence>
<evidence type="ECO:0000256" key="4">
    <source>
        <dbReference type="ARBA" id="ARBA00022581"/>
    </source>
</evidence>
<evidence type="ECO:0000256" key="15">
    <source>
        <dbReference type="ARBA" id="ARBA00023323"/>
    </source>
</evidence>
<dbReference type="GO" id="GO:0006351">
    <property type="term" value="P:DNA-templated transcription"/>
    <property type="evidence" value="ECO:0007669"/>
    <property type="project" value="UniProtKB-UniRule"/>
</dbReference>
<dbReference type="InterPro" id="IPR001334">
    <property type="entry name" value="E6"/>
</dbReference>
<evidence type="ECO:0000256" key="10">
    <source>
        <dbReference type="ARBA" id="ARBA00023125"/>
    </source>
</evidence>
<keyword evidence="3 16" id="KW-1048">Host nucleus</keyword>
<gene>
    <name evidence="16" type="primary">E6</name>
</gene>
<evidence type="ECO:0000313" key="18">
    <source>
        <dbReference type="EMBL" id="AGD80374.1"/>
    </source>
</evidence>
<comment type="similarity">
    <text evidence="1 16 17">Belongs to the papillomaviridae E6 protein family.</text>
</comment>
<feature type="zinc finger region" evidence="16">
    <location>
        <begin position="123"/>
        <end position="159"/>
    </location>
</feature>
<evidence type="ECO:0000256" key="2">
    <source>
        <dbReference type="ARBA" id="ARBA00022518"/>
    </source>
</evidence>
<keyword evidence="8 16" id="KW-0862">Zinc</keyword>
<evidence type="ECO:0000256" key="16">
    <source>
        <dbReference type="HAMAP-Rule" id="MF_04006"/>
    </source>
</evidence>
<evidence type="ECO:0000256" key="9">
    <source>
        <dbReference type="ARBA" id="ARBA00023015"/>
    </source>
</evidence>
<dbReference type="GO" id="GO:0039648">
    <property type="term" value="P:symbiont-mediated perturbation of host ubiquitin-like protein modification"/>
    <property type="evidence" value="ECO:0007669"/>
    <property type="project" value="UniProtKB-UniRule"/>
</dbReference>
<dbReference type="Pfam" id="PF00518">
    <property type="entry name" value="E6"/>
    <property type="match status" value="1"/>
</dbReference>
<reference evidence="18 19" key="1">
    <citation type="journal article" date="2013" name="Genome Announc.">
        <title>Novel human gammapapillomavirus species in a nasal swab.</title>
        <authorList>
            <person name="Phan T.G."/>
            <person name="Vo N.P."/>
            <person name="Aronen M."/>
            <person name="Jartti L."/>
            <person name="Jartti T."/>
            <person name="Delwart E."/>
        </authorList>
    </citation>
    <scope>NUCLEOTIDE SEQUENCE [LARGE SCALE GENOMIC DNA]</scope>
    <source>
        <strain evidence="18">Fi864</strain>
    </source>
</reference>
<organism evidence="18 19">
    <name type="scientific">Human papillomavirus</name>
    <dbReference type="NCBI Taxonomy" id="10566"/>
    <lineage>
        <taxon>Viruses</taxon>
        <taxon>Monodnaviria</taxon>
        <taxon>Shotokuvirae</taxon>
        <taxon>Cossaviricota</taxon>
        <taxon>Papovaviricetes</taxon>
        <taxon>Zurhausenvirales</taxon>
        <taxon>Papillomaviridae</taxon>
    </lineage>
</organism>
<keyword evidence="4 16" id="KW-0945">Host-virus interaction</keyword>
<dbReference type="GO" id="GO:0042025">
    <property type="term" value="C:host cell nucleus"/>
    <property type="evidence" value="ECO:0007669"/>
    <property type="project" value="UniProtKB-SubCell"/>
</dbReference>
<dbReference type="Gene3D" id="3.30.240.40">
    <property type="entry name" value="E6 early regulatory protein"/>
    <property type="match status" value="2"/>
</dbReference>
<keyword evidence="14 16" id="KW-0899">Viral immunoevasion</keyword>
<evidence type="ECO:0000256" key="12">
    <source>
        <dbReference type="ARBA" id="ARBA00023163"/>
    </source>
</evidence>
<dbReference type="GO" id="GO:0008270">
    <property type="term" value="F:zinc ion binding"/>
    <property type="evidence" value="ECO:0007669"/>
    <property type="project" value="UniProtKB-KW"/>
</dbReference>
<evidence type="ECO:0000256" key="3">
    <source>
        <dbReference type="ARBA" id="ARBA00022562"/>
    </source>
</evidence>
<keyword evidence="10 16" id="KW-0238">DNA-binding</keyword>
<dbReference type="GO" id="GO:0003677">
    <property type="term" value="F:DNA binding"/>
    <property type="evidence" value="ECO:0007669"/>
    <property type="project" value="UniProtKB-UniRule"/>
</dbReference>
<feature type="zinc finger region" evidence="16">
    <location>
        <begin position="50"/>
        <end position="86"/>
    </location>
</feature>
<dbReference type="SUPFAM" id="SSF161229">
    <property type="entry name" value="E6 C-terminal domain-like"/>
    <property type="match status" value="2"/>
</dbReference>
<name>L7XGG1_9PAPI</name>
<evidence type="ECO:0000256" key="11">
    <source>
        <dbReference type="ARBA" id="ARBA00023159"/>
    </source>
</evidence>
<dbReference type="HAMAP" id="MF_04006">
    <property type="entry name" value="HPV_E6"/>
    <property type="match status" value="1"/>
</dbReference>
<dbReference type="Proteomes" id="UP000162990">
    <property type="component" value="Genome"/>
</dbReference>
<dbReference type="GO" id="GO:0039502">
    <property type="term" value="P:symbiont-mediated suppression of host type I interferon-mediated signaling pathway"/>
    <property type="evidence" value="ECO:0007669"/>
    <property type="project" value="UniProtKB-UniRule"/>
</dbReference>
<accession>L7XGG1</accession>
<evidence type="ECO:0000256" key="6">
    <source>
        <dbReference type="ARBA" id="ARBA00022723"/>
    </source>
</evidence>
<keyword evidence="15 16" id="KW-1119">Modulation of host cell apoptosis by virus</keyword>
<keyword evidence="13 16" id="KW-1035">Host cytoplasm</keyword>
<comment type="caution">
    <text evidence="16">Lacks conserved residue(s) required for the propagation of feature annotation.</text>
</comment>
<evidence type="ECO:0000313" key="19">
    <source>
        <dbReference type="Proteomes" id="UP000162990"/>
    </source>
</evidence>
<dbReference type="GO" id="GO:0006355">
    <property type="term" value="P:regulation of DNA-templated transcription"/>
    <property type="evidence" value="ECO:0007669"/>
    <property type="project" value="UniProtKB-UniRule"/>
</dbReference>
<keyword evidence="9 16" id="KW-0805">Transcription regulation</keyword>
<keyword evidence="11 16" id="KW-0010">Activator</keyword>
<proteinExistence type="inferred from homology"/>
<comment type="subunit">
    <text evidence="16">Forms homodimers. Interacts with ubiquitin-protein ligase UBE3A/E6-AP; this interaction stimulates UBE3A ubiquitin activity. Interacts with host BAK1.</text>
</comment>
<evidence type="ECO:0000256" key="13">
    <source>
        <dbReference type="ARBA" id="ARBA00023200"/>
    </source>
</evidence>
<evidence type="ECO:0000256" key="8">
    <source>
        <dbReference type="ARBA" id="ARBA00022833"/>
    </source>
</evidence>
<keyword evidence="12 16" id="KW-0804">Transcription</keyword>
<comment type="function">
    <text evidence="16">Plays a major role in the induction and maintenance of cellular transformation. E6 associates with host UBE3A/E6-AP ubiquitin-protein ligase and modulates its activity. Protects host keratinocytes from apoptosis by mediating the degradation of host BAK1. May also inhibit host immune response.</text>
</comment>
<keyword evidence="6 16" id="KW-0479">Metal-binding</keyword>
<dbReference type="GO" id="GO:0052170">
    <property type="term" value="P:symbiont-mediated suppression of host innate immune response"/>
    <property type="evidence" value="ECO:0007669"/>
    <property type="project" value="UniProtKB-KW"/>
</dbReference>
<sequence>MIVFQPASVPIKDSIFLSVSLFLMAELCPTRLDEYCKVLGISFFDVSLKCVFCNCKLSLQDLASFVSKCLSLIWKNNECFASCTLCLRLSARYEREKYTQCIVKGCMLETLTATPLCELIIRCKYCYRKLDYVEKIDCCVGDLPFSLVRSQWRNCCRLCRYENERA</sequence>
<evidence type="ECO:0000256" key="7">
    <source>
        <dbReference type="ARBA" id="ARBA00022771"/>
    </source>
</evidence>
<dbReference type="EMBL" id="KC311731">
    <property type="protein sequence ID" value="AGD80374.1"/>
    <property type="molecule type" value="Genomic_DNA"/>
</dbReference>
<evidence type="ECO:0000256" key="5">
    <source>
        <dbReference type="ARBA" id="ARBA00022632"/>
    </source>
</evidence>
<keyword evidence="2 16" id="KW-0244">Early protein</keyword>
<keyword evidence="5 16" id="KW-1090">Inhibition of host innate immune response by virus</keyword>